<dbReference type="NCBIfam" id="NF001380">
    <property type="entry name" value="PRK00279.1-2"/>
    <property type="match status" value="1"/>
</dbReference>
<feature type="binding site" evidence="6">
    <location>
        <position position="131"/>
    </location>
    <ligand>
        <name>Zn(2+)</name>
        <dbReference type="ChEBI" id="CHEBI:29105"/>
        <note>structural</note>
    </ligand>
</feature>
<evidence type="ECO:0000256" key="7">
    <source>
        <dbReference type="RuleBase" id="RU003330"/>
    </source>
</evidence>
<feature type="binding site" evidence="6">
    <location>
        <position position="172"/>
    </location>
    <ligand>
        <name>AMP</name>
        <dbReference type="ChEBI" id="CHEBI:456215"/>
    </ligand>
</feature>
<dbReference type="NCBIfam" id="NF011100">
    <property type="entry name" value="PRK14527.1"/>
    <property type="match status" value="1"/>
</dbReference>
<keyword evidence="2 6" id="KW-0545">Nucleotide biosynthesis</keyword>
<sequence length="217" mass="23772">MLNIILMGPPGAGKGTQATRLVDKFAIPHISTGDMFREAIAAKTPLGLQAQAIIARGDLVPDDVTCALVKERLSKDDCQNGYLLDGFPRTIPQAEALEKMGEEIGRPVTLVIDLEVGEAELVRRISGRRVCPKCGASYHVDTMKPKVEGVCDRCGAELIQRKDDNAESFKVRLANYYKSTQPLVDFYKAKGLYKAYDGTKPSEQLLSEISSELEALK</sequence>
<feature type="binding site" evidence="6">
    <location>
        <position position="128"/>
    </location>
    <ligand>
        <name>ATP</name>
        <dbReference type="ChEBI" id="CHEBI:30616"/>
    </ligand>
</feature>
<proteinExistence type="inferred from homology"/>
<evidence type="ECO:0000256" key="4">
    <source>
        <dbReference type="ARBA" id="ARBA00022777"/>
    </source>
</evidence>
<dbReference type="GO" id="GO:0004017">
    <property type="term" value="F:AMP kinase activity"/>
    <property type="evidence" value="ECO:0007669"/>
    <property type="project" value="UniProtKB-UniRule"/>
</dbReference>
<evidence type="ECO:0000256" key="5">
    <source>
        <dbReference type="ARBA" id="ARBA00022840"/>
    </source>
</evidence>
<dbReference type="GO" id="GO:0005737">
    <property type="term" value="C:cytoplasm"/>
    <property type="evidence" value="ECO:0007669"/>
    <property type="project" value="UniProtKB-SubCell"/>
</dbReference>
<feature type="binding site" evidence="6">
    <location>
        <position position="200"/>
    </location>
    <ligand>
        <name>ATP</name>
        <dbReference type="ChEBI" id="CHEBI:30616"/>
    </ligand>
</feature>
<evidence type="ECO:0000313" key="10">
    <source>
        <dbReference type="EMBL" id="MBO8426486.1"/>
    </source>
</evidence>
<comment type="similarity">
    <text evidence="6 7">Belongs to the adenylate kinase family.</text>
</comment>
<keyword evidence="1 6" id="KW-0808">Transferase</keyword>
<dbReference type="PANTHER" id="PTHR23359">
    <property type="entry name" value="NUCLEOTIDE KINASE"/>
    <property type="match status" value="1"/>
</dbReference>
<dbReference type="InterPro" id="IPR027417">
    <property type="entry name" value="P-loop_NTPase"/>
</dbReference>
<dbReference type="PROSITE" id="PS00113">
    <property type="entry name" value="ADENYLATE_KINASE"/>
    <property type="match status" value="1"/>
</dbReference>
<feature type="binding site" evidence="6">
    <location>
        <begin position="58"/>
        <end position="60"/>
    </location>
    <ligand>
        <name>AMP</name>
        <dbReference type="ChEBI" id="CHEBI:456215"/>
    </ligand>
</feature>
<feature type="region of interest" description="LID" evidence="6">
    <location>
        <begin position="127"/>
        <end position="164"/>
    </location>
</feature>
<feature type="binding site" evidence="6">
    <location>
        <position position="151"/>
    </location>
    <ligand>
        <name>Zn(2+)</name>
        <dbReference type="ChEBI" id="CHEBI:29105"/>
        <note>structural</note>
    </ligand>
</feature>
<accession>A0A9D9GVB8</accession>
<dbReference type="NCBIfam" id="NF001381">
    <property type="entry name" value="PRK00279.1-3"/>
    <property type="match status" value="1"/>
</dbReference>
<evidence type="ECO:0000313" key="11">
    <source>
        <dbReference type="Proteomes" id="UP000823634"/>
    </source>
</evidence>
<evidence type="ECO:0000259" key="9">
    <source>
        <dbReference type="Pfam" id="PF05191"/>
    </source>
</evidence>
<evidence type="ECO:0000256" key="1">
    <source>
        <dbReference type="ARBA" id="ARBA00022679"/>
    </source>
</evidence>
<dbReference type="CDD" id="cd01428">
    <property type="entry name" value="ADK"/>
    <property type="match status" value="1"/>
</dbReference>
<dbReference type="GO" id="GO:0005524">
    <property type="term" value="F:ATP binding"/>
    <property type="evidence" value="ECO:0007669"/>
    <property type="project" value="UniProtKB-UniRule"/>
</dbReference>
<comment type="domain">
    <text evidence="6">Consists of three domains, a large central CORE domain and two small peripheral domains, NMPbind and LID, which undergo movements during catalysis. The LID domain closes over the site of phosphoryl transfer upon ATP binding. Assembling and dissambling the active center during each catalytic cycle provides an effective means to prevent ATP hydrolysis. Some bacteria have evolved a zinc-coordinating structure that stabilizes the LID domain.</text>
</comment>
<comment type="caution">
    <text evidence="10">The sequence shown here is derived from an EMBL/GenBank/DDBJ whole genome shotgun (WGS) entry which is preliminary data.</text>
</comment>
<evidence type="ECO:0000256" key="6">
    <source>
        <dbReference type="HAMAP-Rule" id="MF_00235"/>
    </source>
</evidence>
<dbReference type="InterPro" id="IPR033690">
    <property type="entry name" value="Adenylat_kinase_CS"/>
</dbReference>
<dbReference type="HAMAP" id="MF_00235">
    <property type="entry name" value="Adenylate_kinase_Adk"/>
    <property type="match status" value="1"/>
</dbReference>
<feature type="binding site" evidence="6">
    <location>
        <begin position="137"/>
        <end position="138"/>
    </location>
    <ligand>
        <name>ATP</name>
        <dbReference type="ChEBI" id="CHEBI:30616"/>
    </ligand>
</feature>
<dbReference type="AlphaFoldDB" id="A0A9D9GVB8"/>
<keyword evidence="4 6" id="KW-0418">Kinase</keyword>
<comment type="function">
    <text evidence="6">Catalyzes the reversible transfer of the terminal phosphate group between ATP and AMP. Plays an important role in cellular energy homeostasis and in adenine nucleotide metabolism.</text>
</comment>
<dbReference type="GO" id="GO:0008270">
    <property type="term" value="F:zinc ion binding"/>
    <property type="evidence" value="ECO:0007669"/>
    <property type="project" value="UniProtKB-UniRule"/>
</dbReference>
<feature type="domain" description="Adenylate kinase active site lid" evidence="9">
    <location>
        <begin position="128"/>
        <end position="163"/>
    </location>
</feature>
<keyword evidence="5 6" id="KW-0067">ATP-binding</keyword>
<dbReference type="Pfam" id="PF00406">
    <property type="entry name" value="ADK"/>
    <property type="match status" value="1"/>
</dbReference>
<dbReference type="FunFam" id="3.40.50.300:FF:000106">
    <property type="entry name" value="Adenylate kinase mitochondrial"/>
    <property type="match status" value="1"/>
</dbReference>
<comment type="subunit">
    <text evidence="6 8">Monomer.</text>
</comment>
<feature type="binding site" evidence="6">
    <location>
        <position position="154"/>
    </location>
    <ligand>
        <name>Zn(2+)</name>
        <dbReference type="ChEBI" id="CHEBI:29105"/>
        <note>structural</note>
    </ligand>
</feature>
<dbReference type="Gene3D" id="3.40.50.300">
    <property type="entry name" value="P-loop containing nucleotide triphosphate hydrolases"/>
    <property type="match status" value="1"/>
</dbReference>
<keyword evidence="6" id="KW-0963">Cytoplasm</keyword>
<evidence type="ECO:0000256" key="2">
    <source>
        <dbReference type="ARBA" id="ARBA00022727"/>
    </source>
</evidence>
<feature type="binding site" evidence="6">
    <location>
        <position position="161"/>
    </location>
    <ligand>
        <name>AMP</name>
        <dbReference type="ChEBI" id="CHEBI:456215"/>
    </ligand>
</feature>
<dbReference type="GO" id="GO:0044209">
    <property type="term" value="P:AMP salvage"/>
    <property type="evidence" value="ECO:0007669"/>
    <property type="project" value="UniProtKB-UniRule"/>
</dbReference>
<evidence type="ECO:0000256" key="3">
    <source>
        <dbReference type="ARBA" id="ARBA00022741"/>
    </source>
</evidence>
<comment type="subcellular location">
    <subcellularLocation>
        <location evidence="6 8">Cytoplasm</location>
    </subcellularLocation>
</comment>
<dbReference type="EC" id="2.7.4.3" evidence="6 8"/>
<feature type="binding site" evidence="6">
    <location>
        <position position="37"/>
    </location>
    <ligand>
        <name>AMP</name>
        <dbReference type="ChEBI" id="CHEBI:456215"/>
    </ligand>
</feature>
<dbReference type="Pfam" id="PF05191">
    <property type="entry name" value="ADK_lid"/>
    <property type="match status" value="1"/>
</dbReference>
<evidence type="ECO:0000256" key="8">
    <source>
        <dbReference type="RuleBase" id="RU003331"/>
    </source>
</evidence>
<dbReference type="PRINTS" id="PR00094">
    <property type="entry name" value="ADENYLTKNASE"/>
</dbReference>
<keyword evidence="3 6" id="KW-0547">Nucleotide-binding</keyword>
<gene>
    <name evidence="6" type="primary">adk</name>
    <name evidence="10" type="ORF">IAC61_04105</name>
</gene>
<comment type="pathway">
    <text evidence="6">Purine metabolism; AMP biosynthesis via salvage pathway; AMP from ADP: step 1/1.</text>
</comment>
<organism evidence="10 11">
    <name type="scientific">Candidatus Alloenteromonas pullistercoris</name>
    <dbReference type="NCBI Taxonomy" id="2840785"/>
    <lineage>
        <taxon>Bacteria</taxon>
        <taxon>Bacillati</taxon>
        <taxon>Bacillota</taxon>
        <taxon>Bacillota incertae sedis</taxon>
        <taxon>Candidatus Alloenteromonas</taxon>
    </lineage>
</organism>
<keyword evidence="6" id="KW-0862">Zinc</keyword>
<feature type="region of interest" description="NMP" evidence="6">
    <location>
        <begin position="31"/>
        <end position="60"/>
    </location>
</feature>
<dbReference type="InterPro" id="IPR007862">
    <property type="entry name" value="Adenylate_kinase_lid-dom"/>
</dbReference>
<dbReference type="SUPFAM" id="SSF52540">
    <property type="entry name" value="P-loop containing nucleoside triphosphate hydrolases"/>
    <property type="match status" value="1"/>
</dbReference>
<dbReference type="NCBIfam" id="TIGR01351">
    <property type="entry name" value="adk"/>
    <property type="match status" value="1"/>
</dbReference>
<reference evidence="10" key="2">
    <citation type="journal article" date="2021" name="PeerJ">
        <title>Extensive microbial diversity within the chicken gut microbiome revealed by metagenomics and culture.</title>
        <authorList>
            <person name="Gilroy R."/>
            <person name="Ravi A."/>
            <person name="Getino M."/>
            <person name="Pursley I."/>
            <person name="Horton D.L."/>
            <person name="Alikhan N.F."/>
            <person name="Baker D."/>
            <person name="Gharbi K."/>
            <person name="Hall N."/>
            <person name="Watson M."/>
            <person name="Adriaenssens E.M."/>
            <person name="Foster-Nyarko E."/>
            <person name="Jarju S."/>
            <person name="Secka A."/>
            <person name="Antonio M."/>
            <person name="Oren A."/>
            <person name="Chaudhuri R.R."/>
            <person name="La Ragione R."/>
            <person name="Hildebrand F."/>
            <person name="Pallen M.J."/>
        </authorList>
    </citation>
    <scope>NUCLEOTIDE SEQUENCE</scope>
    <source>
        <strain evidence="10">17113</strain>
    </source>
</reference>
<dbReference type="InterPro" id="IPR006259">
    <property type="entry name" value="Adenyl_kin_sub"/>
</dbReference>
<reference evidence="10" key="1">
    <citation type="submission" date="2020-10" db="EMBL/GenBank/DDBJ databases">
        <authorList>
            <person name="Gilroy R."/>
        </authorList>
    </citation>
    <scope>NUCLEOTIDE SEQUENCE</scope>
    <source>
        <strain evidence="10">17113</strain>
    </source>
</reference>
<feature type="binding site" evidence="6">
    <location>
        <position position="93"/>
    </location>
    <ligand>
        <name>AMP</name>
        <dbReference type="ChEBI" id="CHEBI:456215"/>
    </ligand>
</feature>
<keyword evidence="6" id="KW-0479">Metal-binding</keyword>
<name>A0A9D9GVB8_9FIRM</name>
<protein>
    <recommendedName>
        <fullName evidence="6 8">Adenylate kinase</fullName>
        <shortName evidence="6">AK</shortName>
        <ecNumber evidence="6 8">2.7.4.3</ecNumber>
    </recommendedName>
    <alternativeName>
        <fullName evidence="6">ATP-AMP transphosphorylase</fullName>
    </alternativeName>
    <alternativeName>
        <fullName evidence="6">ATP:AMP phosphotransferase</fullName>
    </alternativeName>
    <alternativeName>
        <fullName evidence="6">Adenylate monophosphate kinase</fullName>
    </alternativeName>
</protein>
<feature type="binding site" evidence="6">
    <location>
        <position position="32"/>
    </location>
    <ligand>
        <name>AMP</name>
        <dbReference type="ChEBI" id="CHEBI:456215"/>
    </ligand>
</feature>
<dbReference type="EMBL" id="JADINA010000027">
    <property type="protein sequence ID" value="MBO8426486.1"/>
    <property type="molecule type" value="Genomic_DNA"/>
</dbReference>
<comment type="catalytic activity">
    <reaction evidence="6 8">
        <text>AMP + ATP = 2 ADP</text>
        <dbReference type="Rhea" id="RHEA:12973"/>
        <dbReference type="ChEBI" id="CHEBI:30616"/>
        <dbReference type="ChEBI" id="CHEBI:456215"/>
        <dbReference type="ChEBI" id="CHEBI:456216"/>
        <dbReference type="EC" id="2.7.4.3"/>
    </reaction>
</comment>
<feature type="binding site" evidence="6">
    <location>
        <begin position="11"/>
        <end position="16"/>
    </location>
    <ligand>
        <name>ATP</name>
        <dbReference type="ChEBI" id="CHEBI:30616"/>
    </ligand>
</feature>
<feature type="binding site" evidence="6">
    <location>
        <begin position="86"/>
        <end position="89"/>
    </location>
    <ligand>
        <name>AMP</name>
        <dbReference type="ChEBI" id="CHEBI:456215"/>
    </ligand>
</feature>
<dbReference type="InterPro" id="IPR000850">
    <property type="entry name" value="Adenylat/UMP-CMP_kin"/>
</dbReference>
<feature type="binding site" evidence="6">
    <location>
        <position position="134"/>
    </location>
    <ligand>
        <name>Zn(2+)</name>
        <dbReference type="ChEBI" id="CHEBI:29105"/>
        <note>structural</note>
    </ligand>
</feature>
<dbReference type="Proteomes" id="UP000823634">
    <property type="component" value="Unassembled WGS sequence"/>
</dbReference>